<keyword evidence="3" id="KW-1185">Reference proteome</keyword>
<comment type="caution">
    <text evidence="2">The sequence shown here is derived from an EMBL/GenBank/DDBJ whole genome shotgun (WGS) entry which is preliminary data.</text>
</comment>
<organism evidence="2 3">
    <name type="scientific">Trichonephila clavata</name>
    <name type="common">Joro spider</name>
    <name type="synonym">Nephila clavata</name>
    <dbReference type="NCBI Taxonomy" id="2740835"/>
    <lineage>
        <taxon>Eukaryota</taxon>
        <taxon>Metazoa</taxon>
        <taxon>Ecdysozoa</taxon>
        <taxon>Arthropoda</taxon>
        <taxon>Chelicerata</taxon>
        <taxon>Arachnida</taxon>
        <taxon>Araneae</taxon>
        <taxon>Araneomorphae</taxon>
        <taxon>Entelegynae</taxon>
        <taxon>Araneoidea</taxon>
        <taxon>Nephilidae</taxon>
        <taxon>Trichonephila</taxon>
    </lineage>
</organism>
<feature type="compositionally biased region" description="Polar residues" evidence="1">
    <location>
        <begin position="413"/>
        <end position="422"/>
    </location>
</feature>
<name>A0A8X6L2W2_TRICU</name>
<dbReference type="AlphaFoldDB" id="A0A8X6L2W2"/>
<feature type="region of interest" description="Disordered" evidence="1">
    <location>
        <begin position="493"/>
        <end position="549"/>
    </location>
</feature>
<feature type="region of interest" description="Disordered" evidence="1">
    <location>
        <begin position="437"/>
        <end position="457"/>
    </location>
</feature>
<accession>A0A8X6L2W2</accession>
<proteinExistence type="predicted"/>
<evidence type="ECO:0000313" key="2">
    <source>
        <dbReference type="EMBL" id="GFQ94459.1"/>
    </source>
</evidence>
<dbReference type="OrthoDB" id="6426450at2759"/>
<reference evidence="2" key="1">
    <citation type="submission" date="2020-07" db="EMBL/GenBank/DDBJ databases">
        <title>Multicomponent nature underlies the extraordinary mechanical properties of spider dragline silk.</title>
        <authorList>
            <person name="Kono N."/>
            <person name="Nakamura H."/>
            <person name="Mori M."/>
            <person name="Yoshida Y."/>
            <person name="Ohtoshi R."/>
            <person name="Malay A.D."/>
            <person name="Moran D.A.P."/>
            <person name="Tomita M."/>
            <person name="Numata K."/>
            <person name="Arakawa K."/>
        </authorList>
    </citation>
    <scope>NUCLEOTIDE SEQUENCE</scope>
</reference>
<evidence type="ECO:0000313" key="3">
    <source>
        <dbReference type="Proteomes" id="UP000887116"/>
    </source>
</evidence>
<evidence type="ECO:0000256" key="1">
    <source>
        <dbReference type="SAM" id="MobiDB-lite"/>
    </source>
</evidence>
<gene>
    <name evidence="2" type="primary">NCL1_54959</name>
    <name evidence="2" type="ORF">TNCT_253711</name>
</gene>
<feature type="region of interest" description="Disordered" evidence="1">
    <location>
        <begin position="392"/>
        <end position="424"/>
    </location>
</feature>
<dbReference type="Proteomes" id="UP000887116">
    <property type="component" value="Unassembled WGS sequence"/>
</dbReference>
<feature type="compositionally biased region" description="Acidic residues" evidence="1">
    <location>
        <begin position="510"/>
        <end position="522"/>
    </location>
</feature>
<dbReference type="EMBL" id="BMAO01024306">
    <property type="protein sequence ID" value="GFQ94459.1"/>
    <property type="molecule type" value="Genomic_DNA"/>
</dbReference>
<protein>
    <submittedName>
        <fullName evidence="2">Uncharacterized protein</fullName>
    </submittedName>
</protein>
<feature type="compositionally biased region" description="Polar residues" evidence="1">
    <location>
        <begin position="441"/>
        <end position="457"/>
    </location>
</feature>
<sequence length="549" mass="61106">MSRTSETICSLPFLSGEYRLEVCVSEETLNISVLKVLETANDAPDTVPSKSDTLLVSEKSIQTSNNNSPLKSPVTILPSSNIESEVSLPDQLTFDHNLKEKNDPFRYLNNFSDSESAEQFSSDAKASCLNDSEIYPYFKLLSSDQSANRNERYHSVNSDIVNENGIKKATQSISHHNNNSNNDSFQCLPPTQLYLGNKNSVESCKKCSLSGTSGVKEHVTVELESNFLSNEKAVETIKELGEKHIESEKIKSKERLSNNEVKSITSRASDEDVDSISLFKKTETAYSDYSKLTDCEGLSSDPDMAFATELVAPLKNIAAKMNEESNVNDCQEKQVTRNSFPEVPVLLREKSSLSEFEELVANMSKNSSSYNSTPKPSRLSLKSKQSLKKFKRIQKYDSDEDSDSSQSSKNESHTATHSLTKNEVQEISLESANIKNKESFESPQEQSTFSEDTNVNSSEIAMEIEDLDKKILSVVEKLKQCGRADLLKQDNLEKLDINAGTESPTKQKDEDFDISDDSEDSTDIFLQSVPPTPPDNSNSIFKPVRLNQG</sequence>